<dbReference type="GO" id="GO:0006383">
    <property type="term" value="P:transcription by RNA polymerase III"/>
    <property type="evidence" value="ECO:0007669"/>
    <property type="project" value="InterPro"/>
</dbReference>
<dbReference type="GO" id="GO:0000127">
    <property type="term" value="C:transcription factor TFIIIC complex"/>
    <property type="evidence" value="ECO:0007669"/>
    <property type="project" value="TreeGrafter"/>
</dbReference>
<dbReference type="RefSeq" id="XP_037169665.1">
    <property type="nucleotide sequence ID" value="XM_037303943.1"/>
</dbReference>
<sequence>MEMASCYKAIGLRTEAEDCYMIVVDSDKGSPEARRRLLEMCSESDVSPKGAPTTDEVVSVKQHKARKRVGGKEAKQPKKSKALPSWATTMLAPRLVPQSAKQISLEREEAQEEDVNALFLRREALTEQARNGDESSKTEWMAITKTLIQGFKDNKVFYPLDKHHKFYGYSREARSMAARPKHELDALAEQSKSHLETAQGDQIVIPADYCGIPFDCWLEIFLAYALTLAHGGNILSSYEIIAAAFHANVFYHSPESLFLIHVCWFTCALLGNDDETLCNIARWFMKEYQFVTDGYRLFSALNRLSDTENSWYNCGPSQKYILRQLKAVDFSLLGDSRRKSLFQERASYTTKDDNGNQIRAQEMDVVLLMLYGHILYAGKSYAYAVSTSERPIQGLAADYRNGLLLILNADYFLRALALDPTNVMIKFSLALGYLHYALKRQADNRHHILMQGLAFLLEYYDCRQRSSRSSEKQEAEYNVAHAYHLLGLTHLAIPYYERCLAMSAAAQVEESGCRAEDIAQEAAFALQNLWAASGNMEKAWEITEKWLVVR</sequence>
<comment type="caution">
    <text evidence="1">The sequence shown here is derived from an EMBL/GenBank/DDBJ whole genome shotgun (WGS) entry which is preliminary data.</text>
</comment>
<dbReference type="PANTHER" id="PTHR23082">
    <property type="entry name" value="TRANSCRIPTION INITIATION FACTOR IIIC TFIIIC , POLYPEPTIDE 3-RELATED"/>
    <property type="match status" value="1"/>
</dbReference>
<evidence type="ECO:0000313" key="1">
    <source>
        <dbReference type="EMBL" id="KAF6240396.1"/>
    </source>
</evidence>
<dbReference type="GeneID" id="59283681"/>
<reference evidence="1 2" key="1">
    <citation type="journal article" date="2020" name="Genomics">
        <title>Complete, high-quality genomes from long-read metagenomic sequencing of two wolf lichen thalli reveals enigmatic genome architecture.</title>
        <authorList>
            <person name="McKenzie S.K."/>
            <person name="Walston R.F."/>
            <person name="Allen J.L."/>
        </authorList>
    </citation>
    <scope>NUCLEOTIDE SEQUENCE [LARGE SCALE GENOMIC DNA]</scope>
    <source>
        <strain evidence="1">WasteWater2</strain>
    </source>
</reference>
<dbReference type="InterPro" id="IPR039340">
    <property type="entry name" value="Tfc4/TFIIIC-102/Sfc4"/>
</dbReference>
<gene>
    <name evidence="1" type="ORF">HO173_002007</name>
</gene>
<organism evidence="1 2">
    <name type="scientific">Letharia columbiana</name>
    <dbReference type="NCBI Taxonomy" id="112416"/>
    <lineage>
        <taxon>Eukaryota</taxon>
        <taxon>Fungi</taxon>
        <taxon>Dikarya</taxon>
        <taxon>Ascomycota</taxon>
        <taxon>Pezizomycotina</taxon>
        <taxon>Lecanoromycetes</taxon>
        <taxon>OSLEUM clade</taxon>
        <taxon>Lecanoromycetidae</taxon>
        <taxon>Lecanorales</taxon>
        <taxon>Lecanorineae</taxon>
        <taxon>Parmeliaceae</taxon>
        <taxon>Letharia</taxon>
    </lineage>
</organism>
<accession>A0A8H6G4L0</accession>
<dbReference type="EMBL" id="JACCJC010000004">
    <property type="protein sequence ID" value="KAF6240396.1"/>
    <property type="molecule type" value="Genomic_DNA"/>
</dbReference>
<dbReference type="InterPro" id="IPR011990">
    <property type="entry name" value="TPR-like_helical_dom_sf"/>
</dbReference>
<name>A0A8H6G4L0_9LECA</name>
<dbReference type="PANTHER" id="PTHR23082:SF0">
    <property type="entry name" value="GENERAL TRANSCRIPTION FACTOR 3C POLYPEPTIDE 3"/>
    <property type="match status" value="1"/>
</dbReference>
<evidence type="ECO:0000313" key="2">
    <source>
        <dbReference type="Proteomes" id="UP000578531"/>
    </source>
</evidence>
<dbReference type="AlphaFoldDB" id="A0A8H6G4L0"/>
<dbReference type="OrthoDB" id="9991317at2759"/>
<keyword evidence="2" id="KW-1185">Reference proteome</keyword>
<dbReference type="Gene3D" id="1.25.40.10">
    <property type="entry name" value="Tetratricopeptide repeat domain"/>
    <property type="match status" value="1"/>
</dbReference>
<protein>
    <submittedName>
        <fullName evidence="1">Uncharacterized protein</fullName>
    </submittedName>
</protein>
<proteinExistence type="predicted"/>
<dbReference type="Proteomes" id="UP000578531">
    <property type="component" value="Unassembled WGS sequence"/>
</dbReference>